<feature type="signal peptide" evidence="2">
    <location>
        <begin position="1"/>
        <end position="20"/>
    </location>
</feature>
<dbReference type="PIRSF" id="PIRSF017082">
    <property type="entry name" value="YflP"/>
    <property type="match status" value="1"/>
</dbReference>
<comment type="similarity">
    <text evidence="1">Belongs to the UPF0065 (bug) family.</text>
</comment>
<evidence type="ECO:0000256" key="1">
    <source>
        <dbReference type="ARBA" id="ARBA00006987"/>
    </source>
</evidence>
<reference evidence="3 4" key="1">
    <citation type="journal article" date="2017" name="Int. J. Syst. Evol. Microbiol.">
        <title>Achromobacter aloeverae sp. nov., isolated from the root of Aloe vera (L.) Burm.f.</title>
        <authorList>
            <person name="Kuncharoen N."/>
            <person name="Muramatsu Y."/>
            <person name="Shibata C."/>
            <person name="Kamakura Y."/>
            <person name="Nakagawa Y."/>
            <person name="Tanasupawat S."/>
        </authorList>
    </citation>
    <scope>NUCLEOTIDE SEQUENCE [LARGE SCALE GENOMIC DNA]</scope>
    <source>
        <strain evidence="3 4">AVA-1</strain>
    </source>
</reference>
<sequence>MRKRWACTVLALSACGLAHAAVAAFPDKPIRLVVPFAPGGGTDTIARALGAGMGKALKVSVIVDNKPGAGTIVGTDYVAQSAPDGYTIDMASFAHAVNPSLQPSLPYDYQTAFAPVALIGTGPNVMVVPADSPYHSVQDVIAAAQGKEKGKEKGLTYASQGIGTSAHLAGELFANLAKVPMTHVPYRGAGPAITDLLGNRIDVMFATAAAVSGFVQGGKLRALAVTSPRPSPAWPGVPTVAATLPGYSVESWYGLYVPAKTPQAVIQRLNAAAREATQSEDFRKRMEQEGLAVRTGDPAELDTYVRAEEARWRKVVKENNIKPE</sequence>
<protein>
    <submittedName>
        <fullName evidence="3">LacI family transcriptional regulator</fullName>
    </submittedName>
</protein>
<dbReference type="InterPro" id="IPR005064">
    <property type="entry name" value="BUG"/>
</dbReference>
<dbReference type="PROSITE" id="PS51257">
    <property type="entry name" value="PROKAR_LIPOPROTEIN"/>
    <property type="match status" value="1"/>
</dbReference>
<proteinExistence type="inferred from homology"/>
<evidence type="ECO:0000313" key="3">
    <source>
        <dbReference type="EMBL" id="RXN83837.1"/>
    </source>
</evidence>
<dbReference type="Gene3D" id="3.40.190.10">
    <property type="entry name" value="Periplasmic binding protein-like II"/>
    <property type="match status" value="1"/>
</dbReference>
<gene>
    <name evidence="3" type="ORF">C7R54_26610</name>
</gene>
<dbReference type="AlphaFoldDB" id="A0A4V1MRG3"/>
<feature type="chain" id="PRO_5020962360" evidence="2">
    <location>
        <begin position="21"/>
        <end position="324"/>
    </location>
</feature>
<keyword evidence="2" id="KW-0732">Signal</keyword>
<evidence type="ECO:0000256" key="2">
    <source>
        <dbReference type="SAM" id="SignalP"/>
    </source>
</evidence>
<organism evidence="3 4">
    <name type="scientific">Achromobacter aloeverae</name>
    <dbReference type="NCBI Taxonomy" id="1750518"/>
    <lineage>
        <taxon>Bacteria</taxon>
        <taxon>Pseudomonadati</taxon>
        <taxon>Pseudomonadota</taxon>
        <taxon>Betaproteobacteria</taxon>
        <taxon>Burkholderiales</taxon>
        <taxon>Alcaligenaceae</taxon>
        <taxon>Achromobacter</taxon>
    </lineage>
</organism>
<dbReference type="InterPro" id="IPR042100">
    <property type="entry name" value="Bug_dom1"/>
</dbReference>
<keyword evidence="4" id="KW-1185">Reference proteome</keyword>
<dbReference type="PANTHER" id="PTHR42928">
    <property type="entry name" value="TRICARBOXYLATE-BINDING PROTEIN"/>
    <property type="match status" value="1"/>
</dbReference>
<accession>A0A4V1MRG3</accession>
<dbReference type="Proteomes" id="UP000290849">
    <property type="component" value="Unassembled WGS sequence"/>
</dbReference>
<comment type="caution">
    <text evidence="3">The sequence shown here is derived from an EMBL/GenBank/DDBJ whole genome shotgun (WGS) entry which is preliminary data.</text>
</comment>
<dbReference type="OrthoDB" id="8650393at2"/>
<dbReference type="CDD" id="cd13578">
    <property type="entry name" value="PBP2_Bug27"/>
    <property type="match status" value="1"/>
</dbReference>
<dbReference type="SUPFAM" id="SSF53850">
    <property type="entry name" value="Periplasmic binding protein-like II"/>
    <property type="match status" value="1"/>
</dbReference>
<name>A0A4V1MRG3_9BURK</name>
<dbReference type="PANTHER" id="PTHR42928:SF5">
    <property type="entry name" value="BLR1237 PROTEIN"/>
    <property type="match status" value="1"/>
</dbReference>
<dbReference type="Gene3D" id="3.40.190.150">
    <property type="entry name" value="Bordetella uptake gene, domain 1"/>
    <property type="match status" value="1"/>
</dbReference>
<dbReference type="EMBL" id="PYAL01000009">
    <property type="protein sequence ID" value="RXN83837.1"/>
    <property type="molecule type" value="Genomic_DNA"/>
</dbReference>
<evidence type="ECO:0000313" key="4">
    <source>
        <dbReference type="Proteomes" id="UP000290849"/>
    </source>
</evidence>
<dbReference type="Pfam" id="PF03401">
    <property type="entry name" value="TctC"/>
    <property type="match status" value="1"/>
</dbReference>